<name>A0A653BEI0_CALMS</name>
<dbReference type="EMBL" id="CAACVG010000375">
    <property type="protein sequence ID" value="VEN34002.1"/>
    <property type="molecule type" value="Genomic_DNA"/>
</dbReference>
<evidence type="ECO:0000313" key="2">
    <source>
        <dbReference type="Proteomes" id="UP000410492"/>
    </source>
</evidence>
<proteinExistence type="predicted"/>
<gene>
    <name evidence="1" type="ORF">CALMAC_LOCUS349</name>
</gene>
<dbReference type="AlphaFoldDB" id="A0A653BEI0"/>
<reference evidence="1 2" key="1">
    <citation type="submission" date="2019-01" db="EMBL/GenBank/DDBJ databases">
        <authorList>
            <person name="Sayadi A."/>
        </authorList>
    </citation>
    <scope>NUCLEOTIDE SEQUENCE [LARGE SCALE GENOMIC DNA]</scope>
</reference>
<dbReference type="Proteomes" id="UP000410492">
    <property type="component" value="Unassembled WGS sequence"/>
</dbReference>
<keyword evidence="2" id="KW-1185">Reference proteome</keyword>
<protein>
    <submittedName>
        <fullName evidence="1">Uncharacterized protein</fullName>
    </submittedName>
</protein>
<accession>A0A653BEI0</accession>
<evidence type="ECO:0000313" key="1">
    <source>
        <dbReference type="EMBL" id="VEN34002.1"/>
    </source>
</evidence>
<sequence length="41" mass="4757">MDGNSFENWFKNTLPKPDDNSLIVLHYHSRRLERVPTNASG</sequence>
<organism evidence="1 2">
    <name type="scientific">Callosobruchus maculatus</name>
    <name type="common">Southern cowpea weevil</name>
    <name type="synonym">Pulse bruchid</name>
    <dbReference type="NCBI Taxonomy" id="64391"/>
    <lineage>
        <taxon>Eukaryota</taxon>
        <taxon>Metazoa</taxon>
        <taxon>Ecdysozoa</taxon>
        <taxon>Arthropoda</taxon>
        <taxon>Hexapoda</taxon>
        <taxon>Insecta</taxon>
        <taxon>Pterygota</taxon>
        <taxon>Neoptera</taxon>
        <taxon>Endopterygota</taxon>
        <taxon>Coleoptera</taxon>
        <taxon>Polyphaga</taxon>
        <taxon>Cucujiformia</taxon>
        <taxon>Chrysomeloidea</taxon>
        <taxon>Chrysomelidae</taxon>
        <taxon>Bruchinae</taxon>
        <taxon>Bruchini</taxon>
        <taxon>Callosobruchus</taxon>
    </lineage>
</organism>